<dbReference type="InterPro" id="IPR039901">
    <property type="entry name" value="Kdotransferase"/>
</dbReference>
<reference evidence="12 13" key="1">
    <citation type="submission" date="2017-10" db="EMBL/GenBank/DDBJ databases">
        <authorList>
            <person name="Banno H."/>
            <person name="Chua N.-H."/>
        </authorList>
    </citation>
    <scope>NUCLEOTIDE SEQUENCE [LARGE SCALE GENOMIC DNA]</scope>
    <source>
        <strain evidence="12 13">YW11</strain>
    </source>
</reference>
<dbReference type="GO" id="GO:0009245">
    <property type="term" value="P:lipid A biosynthetic process"/>
    <property type="evidence" value="ECO:0007669"/>
    <property type="project" value="TreeGrafter"/>
</dbReference>
<comment type="subcellular location">
    <subcellularLocation>
        <location evidence="10">Cell membrane</location>
    </subcellularLocation>
</comment>
<dbReference type="UniPathway" id="UPA00958"/>
<comment type="function">
    <text evidence="1 10">Involved in lipopolysaccharide (LPS) biosynthesis. Catalyzes the transfer of 3-deoxy-D-manno-octulosonate (Kdo) residue(s) from CMP-Kdo to lipid IV(A), the tetraacyldisaccharide-1,4'-bisphosphate precursor of lipid A.</text>
</comment>
<dbReference type="PANTHER" id="PTHR42755">
    <property type="entry name" value="3-DEOXY-MANNO-OCTULOSONATE CYTIDYLYLTRANSFERASE"/>
    <property type="match status" value="1"/>
</dbReference>
<evidence type="ECO:0000256" key="3">
    <source>
        <dbReference type="ARBA" id="ARBA00012621"/>
    </source>
</evidence>
<feature type="domain" description="3-deoxy-D-manno-octulosonic-acid transferase N-terminal" evidence="11">
    <location>
        <begin position="36"/>
        <end position="213"/>
    </location>
</feature>
<keyword evidence="13" id="KW-1185">Reference proteome</keyword>
<evidence type="ECO:0000256" key="7">
    <source>
        <dbReference type="ARBA" id="ARBA00049183"/>
    </source>
</evidence>
<evidence type="ECO:0000256" key="4">
    <source>
        <dbReference type="ARBA" id="ARBA00019077"/>
    </source>
</evidence>
<comment type="pathway">
    <text evidence="2 10">Bacterial outer membrane biogenesis; LPS core biosynthesis.</text>
</comment>
<dbReference type="PANTHER" id="PTHR42755:SF1">
    <property type="entry name" value="3-DEOXY-D-MANNO-OCTULOSONIC ACID TRANSFERASE, MITOCHONDRIAL-RELATED"/>
    <property type="match status" value="1"/>
</dbReference>
<keyword evidence="10" id="KW-1003">Cell membrane</keyword>
<evidence type="ECO:0000256" key="10">
    <source>
        <dbReference type="RuleBase" id="RU365103"/>
    </source>
</evidence>
<dbReference type="GO" id="GO:0043842">
    <property type="term" value="F:Kdo transferase activity"/>
    <property type="evidence" value="ECO:0007669"/>
    <property type="project" value="UniProtKB-EC"/>
</dbReference>
<evidence type="ECO:0000256" key="1">
    <source>
        <dbReference type="ARBA" id="ARBA00003394"/>
    </source>
</evidence>
<dbReference type="Gene3D" id="3.40.50.2000">
    <property type="entry name" value="Glycogen Phosphorylase B"/>
    <property type="match status" value="1"/>
</dbReference>
<protein>
    <recommendedName>
        <fullName evidence="4 10">3-deoxy-D-manno-octulosonic acid transferase</fullName>
        <shortName evidence="10">Kdo transferase</shortName>
        <ecNumber evidence="3 10">2.4.99.12</ecNumber>
    </recommendedName>
    <alternativeName>
        <fullName evidence="6 10">Lipid IV(A) 3-deoxy-D-manno-octulosonic acid transferase</fullName>
    </alternativeName>
</protein>
<gene>
    <name evidence="12" type="ORF">CR162_19565</name>
</gene>
<evidence type="ECO:0000259" key="11">
    <source>
        <dbReference type="Pfam" id="PF04413"/>
    </source>
</evidence>
<feature type="site" description="Transition state stabilizer" evidence="9">
    <location>
        <position position="136"/>
    </location>
</feature>
<accession>A0A2C7A9H3</accession>
<evidence type="ECO:0000256" key="2">
    <source>
        <dbReference type="ARBA" id="ARBA00004713"/>
    </source>
</evidence>
<evidence type="ECO:0000313" key="12">
    <source>
        <dbReference type="EMBL" id="PHK93257.1"/>
    </source>
</evidence>
<proteinExistence type="inferred from homology"/>
<dbReference type="EC" id="2.4.99.12" evidence="3 10"/>
<feature type="site" description="Transition state stabilizer" evidence="9">
    <location>
        <position position="212"/>
    </location>
</feature>
<dbReference type="OrthoDB" id="9789797at2"/>
<dbReference type="SUPFAM" id="SSF53756">
    <property type="entry name" value="UDP-Glycosyltransferase/glycogen phosphorylase"/>
    <property type="match status" value="1"/>
</dbReference>
<dbReference type="EMBL" id="PDNU01000056">
    <property type="protein sequence ID" value="PHK93257.1"/>
    <property type="molecule type" value="Genomic_DNA"/>
</dbReference>
<evidence type="ECO:0000256" key="6">
    <source>
        <dbReference type="ARBA" id="ARBA00031445"/>
    </source>
</evidence>
<organism evidence="12 13">
    <name type="scientific">Teichococcus rhizosphaerae</name>
    <dbReference type="NCBI Taxonomy" id="1335062"/>
    <lineage>
        <taxon>Bacteria</taxon>
        <taxon>Pseudomonadati</taxon>
        <taxon>Pseudomonadota</taxon>
        <taxon>Alphaproteobacteria</taxon>
        <taxon>Acetobacterales</taxon>
        <taxon>Roseomonadaceae</taxon>
        <taxon>Roseomonas</taxon>
    </lineage>
</organism>
<keyword evidence="5 10" id="KW-0808">Transferase</keyword>
<dbReference type="AlphaFoldDB" id="A0A2C7A9H3"/>
<comment type="catalytic activity">
    <reaction evidence="7 10">
        <text>lipid IVA (E. coli) + CMP-3-deoxy-beta-D-manno-octulosonate = alpha-Kdo-(2-&gt;6)-lipid IVA (E. coli) + CMP + H(+)</text>
        <dbReference type="Rhea" id="RHEA:28066"/>
        <dbReference type="ChEBI" id="CHEBI:15378"/>
        <dbReference type="ChEBI" id="CHEBI:58603"/>
        <dbReference type="ChEBI" id="CHEBI:60364"/>
        <dbReference type="ChEBI" id="CHEBI:60377"/>
        <dbReference type="ChEBI" id="CHEBI:85987"/>
        <dbReference type="EC" id="2.4.99.12"/>
    </reaction>
</comment>
<sequence>MSLGGAVTHWAGAGLAPLLPFWLRLRAGRGKEVPERLAERRGADAARPEGPLLWLHAASVGESLSLLPLMAALLERRPALRLLVTTGTVTAATLLTQRLPDGMAERVIHRFVPLDVPRWAAAFLDGWRPDGAVFVESELWPNMTAALARRGIPAVLVNARMSPRSARMWRWAPGLAREILSRFRLIFTQTEEDAARLRALGAGEVISWGNLKAAAEPLPADEAELARLRALIGGRPVFLAASTQPGEEEKVLEAVAGARAALPELLAIIAPRHPERGAEVAALAAGTVGEDAVSRRAEGGLPGPGCVVHVADTLGELGLFFRLAGVAFIGASLVPKGGHNPLEPARLGCPILLGPHTEHVEALAAALEAAGGALRVTDGTTLAEAVTDVLSTPGRARALTRAAAMVAADASHLPGRLAAAILEILPIGGGHAPAARRA</sequence>
<keyword evidence="10" id="KW-0472">Membrane</keyword>
<keyword evidence="10" id="KW-0448">Lipopolysaccharide biosynthesis</keyword>
<evidence type="ECO:0000256" key="9">
    <source>
        <dbReference type="PIRSR" id="PIRSR639901-2"/>
    </source>
</evidence>
<comment type="similarity">
    <text evidence="10">Belongs to the glycosyltransferase group 1 family.</text>
</comment>
<dbReference type="GO" id="GO:0005886">
    <property type="term" value="C:plasma membrane"/>
    <property type="evidence" value="ECO:0007669"/>
    <property type="project" value="UniProtKB-SubCell"/>
</dbReference>
<evidence type="ECO:0000256" key="5">
    <source>
        <dbReference type="ARBA" id="ARBA00022679"/>
    </source>
</evidence>
<dbReference type="Proteomes" id="UP000223527">
    <property type="component" value="Unassembled WGS sequence"/>
</dbReference>
<dbReference type="InterPro" id="IPR007507">
    <property type="entry name" value="Glycos_transf_N"/>
</dbReference>
<dbReference type="InterPro" id="IPR038107">
    <property type="entry name" value="Glycos_transf_N_sf"/>
</dbReference>
<name>A0A2C7A9H3_9PROT</name>
<dbReference type="Pfam" id="PF04413">
    <property type="entry name" value="Glycos_transf_N"/>
    <property type="match status" value="1"/>
</dbReference>
<dbReference type="RefSeq" id="WP_099097199.1">
    <property type="nucleotide sequence ID" value="NZ_PDNU01000056.1"/>
</dbReference>
<dbReference type="Gene3D" id="3.40.50.11720">
    <property type="entry name" value="3-Deoxy-D-manno-octulosonic-acid transferase, N-terminal domain"/>
    <property type="match status" value="1"/>
</dbReference>
<evidence type="ECO:0000256" key="8">
    <source>
        <dbReference type="PIRSR" id="PIRSR639901-1"/>
    </source>
</evidence>
<dbReference type="GO" id="GO:0009244">
    <property type="term" value="P:lipopolysaccharide core region biosynthetic process"/>
    <property type="evidence" value="ECO:0007669"/>
    <property type="project" value="UniProtKB-UniRule"/>
</dbReference>
<evidence type="ECO:0000313" key="13">
    <source>
        <dbReference type="Proteomes" id="UP000223527"/>
    </source>
</evidence>
<feature type="active site" description="Proton acceptor" evidence="8">
    <location>
        <position position="62"/>
    </location>
</feature>
<comment type="caution">
    <text evidence="12">The sequence shown here is derived from an EMBL/GenBank/DDBJ whole genome shotgun (WGS) entry which is preliminary data.</text>
</comment>